<feature type="domain" description="SANT" evidence="2">
    <location>
        <begin position="1"/>
        <end position="40"/>
    </location>
</feature>
<dbReference type="PANTHER" id="PTHR16089:SF19">
    <property type="entry name" value="TRANSCRIPTIONAL-REGULATING FACTOR 1"/>
    <property type="match status" value="1"/>
</dbReference>
<sequence>MLVKSLQLHHKDFSSVQRAVQTKSLSQCVEFYYLWKKKLNLNVRTPPGLTVTLPNTNVLLPGKQGGWGGETEPQQNGEKREGSEGEKKEKEEVAAPPNIGRRKPAGACLMAGLQNMALHLLHALSAMSTVVDGAAIAAANCRHDTHRPDPQRNAAVERGRANQSQPGKSL</sequence>
<dbReference type="GO" id="GO:0006357">
    <property type="term" value="P:regulation of transcription by RNA polymerase II"/>
    <property type="evidence" value="ECO:0007669"/>
    <property type="project" value="TreeGrafter"/>
</dbReference>
<dbReference type="InterPro" id="IPR051066">
    <property type="entry name" value="Trans_reg/Corepressor"/>
</dbReference>
<evidence type="ECO:0000313" key="4">
    <source>
        <dbReference type="Proteomes" id="UP001279410"/>
    </source>
</evidence>
<dbReference type="GO" id="GO:0000118">
    <property type="term" value="C:histone deacetylase complex"/>
    <property type="evidence" value="ECO:0007669"/>
    <property type="project" value="TreeGrafter"/>
</dbReference>
<dbReference type="GO" id="GO:0005667">
    <property type="term" value="C:transcription regulator complex"/>
    <property type="evidence" value="ECO:0007669"/>
    <property type="project" value="TreeGrafter"/>
</dbReference>
<dbReference type="GO" id="GO:0003714">
    <property type="term" value="F:transcription corepressor activity"/>
    <property type="evidence" value="ECO:0007669"/>
    <property type="project" value="TreeGrafter"/>
</dbReference>
<organism evidence="3 4">
    <name type="scientific">Lates japonicus</name>
    <name type="common">Japanese lates</name>
    <dbReference type="NCBI Taxonomy" id="270547"/>
    <lineage>
        <taxon>Eukaryota</taxon>
        <taxon>Metazoa</taxon>
        <taxon>Chordata</taxon>
        <taxon>Craniata</taxon>
        <taxon>Vertebrata</taxon>
        <taxon>Euteleostomi</taxon>
        <taxon>Actinopterygii</taxon>
        <taxon>Neopterygii</taxon>
        <taxon>Teleostei</taxon>
        <taxon>Neoteleostei</taxon>
        <taxon>Acanthomorphata</taxon>
        <taxon>Carangaria</taxon>
        <taxon>Carangaria incertae sedis</taxon>
        <taxon>Centropomidae</taxon>
        <taxon>Lates</taxon>
    </lineage>
</organism>
<protein>
    <submittedName>
        <fullName evidence="3">Zinc finger protein 541-like protein</fullName>
    </submittedName>
</protein>
<proteinExistence type="predicted"/>
<evidence type="ECO:0000259" key="2">
    <source>
        <dbReference type="PROSITE" id="PS51293"/>
    </source>
</evidence>
<keyword evidence="4" id="KW-1185">Reference proteome</keyword>
<feature type="compositionally biased region" description="Basic and acidic residues" evidence="1">
    <location>
        <begin position="142"/>
        <end position="160"/>
    </location>
</feature>
<dbReference type="Proteomes" id="UP001279410">
    <property type="component" value="Unassembled WGS sequence"/>
</dbReference>
<name>A0AAD3N9I5_LATJO</name>
<dbReference type="AlphaFoldDB" id="A0AAD3N9I5"/>
<dbReference type="InterPro" id="IPR009057">
    <property type="entry name" value="Homeodomain-like_sf"/>
</dbReference>
<dbReference type="Gene3D" id="1.10.10.60">
    <property type="entry name" value="Homeodomain-like"/>
    <property type="match status" value="1"/>
</dbReference>
<dbReference type="PANTHER" id="PTHR16089">
    <property type="entry name" value="REST COREPRESSOR COREST PROTEIN-RELATED"/>
    <property type="match status" value="1"/>
</dbReference>
<feature type="compositionally biased region" description="Polar residues" evidence="1">
    <location>
        <begin position="161"/>
        <end position="170"/>
    </location>
</feature>
<comment type="caution">
    <text evidence="3">The sequence shown here is derived from an EMBL/GenBank/DDBJ whole genome shotgun (WGS) entry which is preliminary data.</text>
</comment>
<evidence type="ECO:0000256" key="1">
    <source>
        <dbReference type="SAM" id="MobiDB-lite"/>
    </source>
</evidence>
<accession>A0AAD3N9I5</accession>
<feature type="region of interest" description="Disordered" evidence="1">
    <location>
        <begin position="142"/>
        <end position="170"/>
    </location>
</feature>
<dbReference type="PROSITE" id="PS51293">
    <property type="entry name" value="SANT"/>
    <property type="match status" value="1"/>
</dbReference>
<feature type="compositionally biased region" description="Basic and acidic residues" evidence="1">
    <location>
        <begin position="77"/>
        <end position="93"/>
    </location>
</feature>
<evidence type="ECO:0000313" key="3">
    <source>
        <dbReference type="EMBL" id="GLD67974.1"/>
    </source>
</evidence>
<feature type="region of interest" description="Disordered" evidence="1">
    <location>
        <begin position="60"/>
        <end position="102"/>
    </location>
</feature>
<gene>
    <name evidence="3" type="ORF">AKAME5_001929700</name>
</gene>
<dbReference type="SUPFAM" id="SSF46689">
    <property type="entry name" value="Homeodomain-like"/>
    <property type="match status" value="1"/>
</dbReference>
<dbReference type="InterPro" id="IPR017884">
    <property type="entry name" value="SANT_dom"/>
</dbReference>
<reference evidence="3" key="1">
    <citation type="submission" date="2022-08" db="EMBL/GenBank/DDBJ databases">
        <title>Genome sequencing of akame (Lates japonicus).</title>
        <authorList>
            <person name="Hashiguchi Y."/>
            <person name="Takahashi H."/>
        </authorList>
    </citation>
    <scope>NUCLEOTIDE SEQUENCE</scope>
    <source>
        <strain evidence="3">Kochi</strain>
    </source>
</reference>
<dbReference type="EMBL" id="BRZM01000122">
    <property type="protein sequence ID" value="GLD67974.1"/>
    <property type="molecule type" value="Genomic_DNA"/>
</dbReference>